<organism evidence="2 3">
    <name type="scientific">Thermobifida cellulosilytica TB100</name>
    <dbReference type="NCBI Taxonomy" id="665004"/>
    <lineage>
        <taxon>Bacteria</taxon>
        <taxon>Bacillati</taxon>
        <taxon>Actinomycetota</taxon>
        <taxon>Actinomycetes</taxon>
        <taxon>Streptosporangiales</taxon>
        <taxon>Nocardiopsidaceae</taxon>
        <taxon>Thermobifida</taxon>
    </lineage>
</organism>
<dbReference type="PATRIC" id="fig|665004.4.peg.512"/>
<protein>
    <recommendedName>
        <fullName evidence="4">DUF5709 domain-containing protein</fullName>
    </recommendedName>
</protein>
<gene>
    <name evidence="2" type="ORF">AC529_11095</name>
</gene>
<evidence type="ECO:0008006" key="4">
    <source>
        <dbReference type="Google" id="ProtNLM"/>
    </source>
</evidence>
<accession>A0A147KGV9</accession>
<evidence type="ECO:0000256" key="1">
    <source>
        <dbReference type="SAM" id="MobiDB-lite"/>
    </source>
</evidence>
<proteinExistence type="predicted"/>
<sequence>MPGGDELSESSNGDINPRPEAEEADVAGPSVRRDNDVDLNESGTGDGADRTDQNGGAPEDEIESSWFASGGDESPFLEASAFKDSGSFFRDKVARSLAEEYGLDLDDDSGSTASAEDTDDPRTEVSDEPTAVAEELSEDDADRAPGAAASVDEEDTERVRFSEADAEDTERIGSGAAASVD</sequence>
<feature type="region of interest" description="Disordered" evidence="1">
    <location>
        <begin position="101"/>
        <end position="181"/>
    </location>
</feature>
<feature type="region of interest" description="Disordered" evidence="1">
    <location>
        <begin position="1"/>
        <end position="78"/>
    </location>
</feature>
<dbReference type="STRING" id="665004.AC529_11095"/>
<reference evidence="3" key="1">
    <citation type="journal article" date="2017" name="Acta Aliment.">
        <title>Plant polysaccharide degrading enzyme system of Thermpbifida cellulosilytica TB100 revealed by de novo genome project data.</title>
        <authorList>
            <person name="Toth A."/>
            <person name="Baka E."/>
            <person name="Luzics S."/>
            <person name="Bata-Vidacs I."/>
            <person name="Nagy I."/>
            <person name="Balint B."/>
            <person name="Herceg R."/>
            <person name="Olasz F."/>
            <person name="Wilk T."/>
            <person name="Nagy T."/>
            <person name="Kriszt B."/>
            <person name="Nagy I."/>
            <person name="Kukolya J."/>
        </authorList>
    </citation>
    <scope>NUCLEOTIDE SEQUENCE [LARGE SCALE GENOMIC DNA]</scope>
    <source>
        <strain evidence="3">TB100</strain>
    </source>
</reference>
<dbReference type="Proteomes" id="UP000074382">
    <property type="component" value="Unassembled WGS sequence"/>
</dbReference>
<dbReference type="AlphaFoldDB" id="A0A147KGV9"/>
<keyword evidence="3" id="KW-1185">Reference proteome</keyword>
<name>A0A147KGV9_THECS</name>
<evidence type="ECO:0000313" key="3">
    <source>
        <dbReference type="Proteomes" id="UP000074382"/>
    </source>
</evidence>
<evidence type="ECO:0000313" key="2">
    <source>
        <dbReference type="EMBL" id="KUP96537.1"/>
    </source>
</evidence>
<dbReference type="EMBL" id="LGEM01000088">
    <property type="protein sequence ID" value="KUP96537.1"/>
    <property type="molecule type" value="Genomic_DNA"/>
</dbReference>
<feature type="non-terminal residue" evidence="2">
    <location>
        <position position="181"/>
    </location>
</feature>
<comment type="caution">
    <text evidence="2">The sequence shown here is derived from an EMBL/GenBank/DDBJ whole genome shotgun (WGS) entry which is preliminary data.</text>
</comment>